<dbReference type="PATRIC" id="fig|1807.14.peg.1349"/>
<dbReference type="PANTHER" id="PTHR43586:SF8">
    <property type="entry name" value="CYSTEINE DESULFURASE 1, CHLOROPLASTIC"/>
    <property type="match status" value="1"/>
</dbReference>
<protein>
    <recommendedName>
        <fullName evidence="3">Probable hercynylcysteine sulfoxide lyase</fullName>
        <ecNumber evidence="3">4.4.-.-</ecNumber>
    </recommendedName>
</protein>
<dbReference type="SUPFAM" id="SSF53383">
    <property type="entry name" value="PLP-dependent transferases"/>
    <property type="match status" value="1"/>
</dbReference>
<dbReference type="PANTHER" id="PTHR43586">
    <property type="entry name" value="CYSTEINE DESULFURASE"/>
    <property type="match status" value="1"/>
</dbReference>
<evidence type="ECO:0000256" key="3">
    <source>
        <dbReference type="HAMAP-Rule" id="MF_02038"/>
    </source>
</evidence>
<dbReference type="InterPro" id="IPR000192">
    <property type="entry name" value="Aminotrans_V_dom"/>
</dbReference>
<comment type="pathway">
    <text evidence="3">Amino-acid biosynthesis; ergothioneine biosynthesis.</text>
</comment>
<dbReference type="InterPro" id="IPR027563">
    <property type="entry name" value="EgtE"/>
</dbReference>
<evidence type="ECO:0000313" key="5">
    <source>
        <dbReference type="EMBL" id="KMO79536.1"/>
    </source>
</evidence>
<dbReference type="AlphaFoldDB" id="A0A0J6Z4M5"/>
<evidence type="ECO:0000256" key="2">
    <source>
        <dbReference type="ARBA" id="ARBA00022898"/>
    </source>
</evidence>
<comment type="caution">
    <text evidence="5">The sequence shown here is derived from an EMBL/GenBank/DDBJ whole genome shotgun (WGS) entry which is preliminary data.</text>
</comment>
<sequence length="360" mass="37372">MTLAQQWRDARPPAAGVHLDSAACSRQSAAALEAAAQHARHEAEVGGYVAAVAAAPVLDAGRAATQALIGMADSEVFFTTGSNNALDILLSDWAGDRVIACLTGEYGPNLAIMARHGFEIRELPVDGFGRLDLDAVGAALSNDPPALVHLTMLGSHSGVVQPARELAGACRSQGLPLIVDAAQGFAHLDCTGIGADAIYSSSRKWSAGPRGVGVLATRPGLLSEDTQARIAHAETSVANHVGFSVAIGEHIAAGPANIQARLREVGAQTRRALADVAGWHVRENVDEPSAITTLTPPDGVDAAAVRADLIVQHGILTTFIGIERAPKEMTRPALRVSPHVDLTDDDLALLVDALVAVTRV</sequence>
<dbReference type="InterPro" id="IPR015422">
    <property type="entry name" value="PyrdxlP-dep_Trfase_small"/>
</dbReference>
<comment type="function">
    <text evidence="3">Probably catalyzes the conversion of hercynylcysteine sulfoxide to ergothioneine.</text>
</comment>
<dbReference type="UniPathway" id="UPA01014"/>
<comment type="catalytic activity">
    <reaction evidence="3">
        <text>S-(hercyn-2-yl)-L-cysteine S-oxide + AH2 + H(+) = ergothioneine + pyruvate + A + NH4(+)</text>
        <dbReference type="Rhea" id="RHEA:42688"/>
        <dbReference type="ChEBI" id="CHEBI:13193"/>
        <dbReference type="ChEBI" id="CHEBI:15361"/>
        <dbReference type="ChEBI" id="CHEBI:15378"/>
        <dbReference type="ChEBI" id="CHEBI:17499"/>
        <dbReference type="ChEBI" id="CHEBI:28938"/>
        <dbReference type="ChEBI" id="CHEBI:82706"/>
        <dbReference type="ChEBI" id="CHEBI:134344"/>
    </reaction>
</comment>
<name>A0A0J6Z4M5_9MYCO</name>
<evidence type="ECO:0000259" key="4">
    <source>
        <dbReference type="Pfam" id="PF00266"/>
    </source>
</evidence>
<evidence type="ECO:0000256" key="1">
    <source>
        <dbReference type="ARBA" id="ARBA00001933"/>
    </source>
</evidence>
<feature type="modified residue" description="N6-(pyridoxal phosphate)lysine" evidence="3">
    <location>
        <position position="204"/>
    </location>
</feature>
<dbReference type="HAMAP" id="MF_02038">
    <property type="entry name" value="EgtE"/>
    <property type="match status" value="1"/>
</dbReference>
<dbReference type="NCBIfam" id="TIGR04343">
    <property type="entry name" value="egtE_PLP_lyase"/>
    <property type="match status" value="1"/>
</dbReference>
<reference evidence="5 6" key="1">
    <citation type="journal article" date="2015" name="Genome Biol. Evol.">
        <title>Characterization of Three Mycobacterium spp. with Potential Use in Bioremediation by Genome Sequencing and Comparative Genomics.</title>
        <authorList>
            <person name="Das S."/>
            <person name="Pettersson B.M."/>
            <person name="Behra P.R."/>
            <person name="Ramesh M."/>
            <person name="Dasgupta S."/>
            <person name="Bhattacharya A."/>
            <person name="Kirsebom L.A."/>
        </authorList>
    </citation>
    <scope>NUCLEOTIDE SEQUENCE [LARGE SCALE GENOMIC DNA]</scope>
    <source>
        <strain evidence="5 6">DSM 44075</strain>
    </source>
</reference>
<dbReference type="InterPro" id="IPR015424">
    <property type="entry name" value="PyrdxlP-dep_Trfase"/>
</dbReference>
<dbReference type="EC" id="4.4.-.-" evidence="3"/>
<dbReference type="EMBL" id="JYNU01000007">
    <property type="protein sequence ID" value="KMO79536.1"/>
    <property type="molecule type" value="Genomic_DNA"/>
</dbReference>
<feature type="domain" description="Aminotransferase class V" evidence="4">
    <location>
        <begin position="17"/>
        <end position="224"/>
    </location>
</feature>
<accession>A0A0J6Z4M5</accession>
<dbReference type="Gene3D" id="3.90.1150.10">
    <property type="entry name" value="Aspartate Aminotransferase, domain 1"/>
    <property type="match status" value="1"/>
</dbReference>
<comment type="cofactor">
    <cofactor evidence="1 3">
        <name>pyridoxal 5'-phosphate</name>
        <dbReference type="ChEBI" id="CHEBI:597326"/>
    </cofactor>
</comment>
<organism evidence="5 6">
    <name type="scientific">Mycolicibacterium obuense</name>
    <dbReference type="NCBI Taxonomy" id="1807"/>
    <lineage>
        <taxon>Bacteria</taxon>
        <taxon>Bacillati</taxon>
        <taxon>Actinomycetota</taxon>
        <taxon>Actinomycetes</taxon>
        <taxon>Mycobacteriales</taxon>
        <taxon>Mycobacteriaceae</taxon>
        <taxon>Mycolicibacterium</taxon>
    </lineage>
</organism>
<dbReference type="GO" id="GO:1990411">
    <property type="term" value="F:hercynylcysteine sulfoxide lyase activity (ergothioneine-forming)"/>
    <property type="evidence" value="ECO:0007669"/>
    <property type="project" value="RHEA"/>
</dbReference>
<comment type="similarity">
    <text evidence="3">Belongs to the class-V pyridoxal-phosphate-dependent aminotransferase family. EgtE subfamily.</text>
</comment>
<keyword evidence="3" id="KW-0456">Lyase</keyword>
<dbReference type="InterPro" id="IPR015421">
    <property type="entry name" value="PyrdxlP-dep_Trfase_major"/>
</dbReference>
<dbReference type="Gene3D" id="3.40.640.10">
    <property type="entry name" value="Type I PLP-dependent aspartate aminotransferase-like (Major domain)"/>
    <property type="match status" value="1"/>
</dbReference>
<gene>
    <name evidence="3 5" type="primary">egtE</name>
    <name evidence="5" type="ORF">MOBUDSM44075_01338</name>
</gene>
<dbReference type="RefSeq" id="WP_048422570.1">
    <property type="nucleotide sequence ID" value="NZ_JYNU01000007.1"/>
</dbReference>
<evidence type="ECO:0000313" key="6">
    <source>
        <dbReference type="Proteomes" id="UP000036313"/>
    </source>
</evidence>
<dbReference type="Pfam" id="PF00266">
    <property type="entry name" value="Aminotran_5"/>
    <property type="match status" value="1"/>
</dbReference>
<keyword evidence="2 3" id="KW-0663">Pyridoxal phosphate</keyword>
<dbReference type="Proteomes" id="UP000036313">
    <property type="component" value="Unassembled WGS sequence"/>
</dbReference>
<proteinExistence type="inferred from homology"/>